<comment type="subcellular location">
    <subcellularLocation>
        <location evidence="1">Cell membrane</location>
    </subcellularLocation>
</comment>
<protein>
    <submittedName>
        <fullName evidence="14">Efflux RND transporter periplasmic adaptor subunit</fullName>
    </submittedName>
</protein>
<evidence type="ECO:0000259" key="11">
    <source>
        <dbReference type="Pfam" id="PF25917"/>
    </source>
</evidence>
<dbReference type="InterPro" id="IPR058626">
    <property type="entry name" value="MdtA-like_b-barrel"/>
</dbReference>
<dbReference type="Pfam" id="PF25944">
    <property type="entry name" value="Beta-barrel_RND"/>
    <property type="match status" value="1"/>
</dbReference>
<evidence type="ECO:0000256" key="9">
    <source>
        <dbReference type="SAM" id="Phobius"/>
    </source>
</evidence>
<gene>
    <name evidence="14" type="ORF">ACFOKA_00075</name>
</gene>
<dbReference type="Gene3D" id="2.40.30.170">
    <property type="match status" value="1"/>
</dbReference>
<keyword evidence="9" id="KW-1133">Transmembrane helix</keyword>
<proteinExistence type="inferred from homology"/>
<dbReference type="Gene3D" id="2.40.50.100">
    <property type="match status" value="1"/>
</dbReference>
<dbReference type="NCBIfam" id="TIGR01730">
    <property type="entry name" value="RND_mfp"/>
    <property type="match status" value="1"/>
</dbReference>
<reference evidence="15" key="1">
    <citation type="journal article" date="2019" name="Int. J. Syst. Evol. Microbiol.">
        <title>The Global Catalogue of Microorganisms (GCM) 10K type strain sequencing project: providing services to taxonomists for standard genome sequencing and annotation.</title>
        <authorList>
            <consortium name="The Broad Institute Genomics Platform"/>
            <consortium name="The Broad Institute Genome Sequencing Center for Infectious Disease"/>
            <person name="Wu L."/>
            <person name="Ma J."/>
        </authorList>
    </citation>
    <scope>NUCLEOTIDE SEQUENCE [LARGE SCALE GENOMIC DNA]</scope>
    <source>
        <strain evidence="15">KCTC 62164</strain>
    </source>
</reference>
<dbReference type="PANTHER" id="PTHR30469:SF33">
    <property type="entry name" value="SLR1207 PROTEIN"/>
    <property type="match status" value="1"/>
</dbReference>
<feature type="coiled-coil region" evidence="8">
    <location>
        <begin position="108"/>
        <end position="173"/>
    </location>
</feature>
<evidence type="ECO:0000313" key="15">
    <source>
        <dbReference type="Proteomes" id="UP001595444"/>
    </source>
</evidence>
<feature type="domain" description="Multidrug resistance protein MdtA-like barrel-sandwich hybrid" evidence="11">
    <location>
        <begin position="60"/>
        <end position="215"/>
    </location>
</feature>
<keyword evidence="7 9" id="KW-0472">Membrane</keyword>
<evidence type="ECO:0000256" key="3">
    <source>
        <dbReference type="ARBA" id="ARBA00022448"/>
    </source>
</evidence>
<keyword evidence="15" id="KW-1185">Reference proteome</keyword>
<dbReference type="SUPFAM" id="SSF111369">
    <property type="entry name" value="HlyD-like secretion proteins"/>
    <property type="match status" value="1"/>
</dbReference>
<dbReference type="Pfam" id="PF25917">
    <property type="entry name" value="BSH_RND"/>
    <property type="match status" value="1"/>
</dbReference>
<feature type="transmembrane region" description="Helical" evidence="9">
    <location>
        <begin position="7"/>
        <end position="24"/>
    </location>
</feature>
<feature type="domain" description="Multidrug resistance protein MdtA-like C-terminal permuted SH3" evidence="13">
    <location>
        <begin position="305"/>
        <end position="366"/>
    </location>
</feature>
<keyword evidence="5" id="KW-0997">Cell inner membrane</keyword>
<name>A0ABV7D070_9PROT</name>
<comment type="similarity">
    <text evidence="2">Belongs to the membrane fusion protein (MFP) (TC 8.A.1) family.</text>
</comment>
<evidence type="ECO:0000259" key="13">
    <source>
        <dbReference type="Pfam" id="PF25967"/>
    </source>
</evidence>
<dbReference type="EMBL" id="JBHRSL010000001">
    <property type="protein sequence ID" value="MFC3050290.1"/>
    <property type="molecule type" value="Genomic_DNA"/>
</dbReference>
<dbReference type="InterPro" id="IPR030190">
    <property type="entry name" value="MacA_alpha-hairpin_sf"/>
</dbReference>
<dbReference type="PANTHER" id="PTHR30469">
    <property type="entry name" value="MULTIDRUG RESISTANCE PROTEIN MDTA"/>
    <property type="match status" value="1"/>
</dbReference>
<feature type="domain" description="Multidrug resistance protein MdtA-like beta-barrel" evidence="12">
    <location>
        <begin position="223"/>
        <end position="295"/>
    </location>
</feature>
<keyword evidence="9" id="KW-0812">Transmembrane</keyword>
<accession>A0ABV7D070</accession>
<evidence type="ECO:0000256" key="8">
    <source>
        <dbReference type="SAM" id="Coils"/>
    </source>
</evidence>
<dbReference type="InterPro" id="IPR058625">
    <property type="entry name" value="MdtA-like_BSH"/>
</dbReference>
<dbReference type="Gene3D" id="6.10.140.1990">
    <property type="match status" value="1"/>
</dbReference>
<evidence type="ECO:0000256" key="1">
    <source>
        <dbReference type="ARBA" id="ARBA00004236"/>
    </source>
</evidence>
<dbReference type="Pfam" id="PF25876">
    <property type="entry name" value="HH_MFP_RND"/>
    <property type="match status" value="1"/>
</dbReference>
<evidence type="ECO:0000259" key="12">
    <source>
        <dbReference type="Pfam" id="PF25944"/>
    </source>
</evidence>
<comment type="caution">
    <text evidence="14">The sequence shown here is derived from an EMBL/GenBank/DDBJ whole genome shotgun (WGS) entry which is preliminary data.</text>
</comment>
<dbReference type="InterPro" id="IPR058624">
    <property type="entry name" value="MdtA-like_HH"/>
</dbReference>
<evidence type="ECO:0000256" key="4">
    <source>
        <dbReference type="ARBA" id="ARBA00022475"/>
    </source>
</evidence>
<keyword evidence="6 8" id="KW-0175">Coiled coil</keyword>
<evidence type="ECO:0000313" key="14">
    <source>
        <dbReference type="EMBL" id="MFC3050290.1"/>
    </source>
</evidence>
<evidence type="ECO:0000259" key="10">
    <source>
        <dbReference type="Pfam" id="PF25876"/>
    </source>
</evidence>
<feature type="domain" description="Multidrug resistance protein MdtA-like alpha-helical hairpin" evidence="10">
    <location>
        <begin position="110"/>
        <end position="184"/>
    </location>
</feature>
<dbReference type="InterPro" id="IPR006143">
    <property type="entry name" value="RND_pump_MFP"/>
</dbReference>
<evidence type="ECO:0000256" key="6">
    <source>
        <dbReference type="ARBA" id="ARBA00023054"/>
    </source>
</evidence>
<organism evidence="14 15">
    <name type="scientific">Kordiimonas pumila</name>
    <dbReference type="NCBI Taxonomy" id="2161677"/>
    <lineage>
        <taxon>Bacteria</taxon>
        <taxon>Pseudomonadati</taxon>
        <taxon>Pseudomonadota</taxon>
        <taxon>Alphaproteobacteria</taxon>
        <taxon>Kordiimonadales</taxon>
        <taxon>Kordiimonadaceae</taxon>
        <taxon>Kordiimonas</taxon>
    </lineage>
</organism>
<evidence type="ECO:0000256" key="5">
    <source>
        <dbReference type="ARBA" id="ARBA00022519"/>
    </source>
</evidence>
<keyword evidence="4" id="KW-1003">Cell membrane</keyword>
<dbReference type="Pfam" id="PF25967">
    <property type="entry name" value="RND-MFP_C"/>
    <property type="match status" value="1"/>
</dbReference>
<evidence type="ECO:0000256" key="2">
    <source>
        <dbReference type="ARBA" id="ARBA00009477"/>
    </source>
</evidence>
<dbReference type="Proteomes" id="UP001595444">
    <property type="component" value="Unassembled WGS sequence"/>
</dbReference>
<dbReference type="InterPro" id="IPR058627">
    <property type="entry name" value="MdtA-like_C"/>
</dbReference>
<dbReference type="RefSeq" id="WP_194214690.1">
    <property type="nucleotide sequence ID" value="NZ_CP061205.1"/>
</dbReference>
<evidence type="ECO:0000256" key="7">
    <source>
        <dbReference type="ARBA" id="ARBA00023136"/>
    </source>
</evidence>
<sequence length="387" mass="42466">MKKVTTVIYLALFTAAALGGWWYYSAQQTSANMMLAQTTPVRIGTLESVVTAQGTLEPKNYVDVGAQVSGLIEKMHAEIGDMVKEGDLIAEIDPDVYDSKVRADEARLKTLLAQKTEQEALVKQAQQKFDRNKRIYKENAVSKEVLEDSETTFEIAKANLMSIEAQMEEAQSTLEGDKTSLSYTKIFAPINGTVVDQSVQEGQTINANQTTPTIVQVANLDIMTVRAQVAEADIMKLHDDMPMYFTTLGSGERRWQGKIRQILPTPETVNDVVLYNVLVDVENHDRTLMTGMTTQMFFVLVSAKNVPVIPVSALQARVPEKDTETAKAYSVEVVTPNGTERRTVLVSLADRTQAVIESGLTVGDNVQLKTAGSSAATSGRPPKMARL</sequence>
<keyword evidence="3" id="KW-0813">Transport</keyword>